<evidence type="ECO:0000313" key="1">
    <source>
        <dbReference type="EMBL" id="MCI81919.1"/>
    </source>
</evidence>
<dbReference type="EMBL" id="LXQA011030773">
    <property type="protein sequence ID" value="MCI81919.1"/>
    <property type="molecule type" value="Genomic_DNA"/>
</dbReference>
<evidence type="ECO:0000313" key="2">
    <source>
        <dbReference type="Proteomes" id="UP000265520"/>
    </source>
</evidence>
<accession>A0A392V3U8</accession>
<comment type="caution">
    <text evidence="1">The sequence shown here is derived from an EMBL/GenBank/DDBJ whole genome shotgun (WGS) entry which is preliminary data.</text>
</comment>
<proteinExistence type="predicted"/>
<organism evidence="1 2">
    <name type="scientific">Trifolium medium</name>
    <dbReference type="NCBI Taxonomy" id="97028"/>
    <lineage>
        <taxon>Eukaryota</taxon>
        <taxon>Viridiplantae</taxon>
        <taxon>Streptophyta</taxon>
        <taxon>Embryophyta</taxon>
        <taxon>Tracheophyta</taxon>
        <taxon>Spermatophyta</taxon>
        <taxon>Magnoliopsida</taxon>
        <taxon>eudicotyledons</taxon>
        <taxon>Gunneridae</taxon>
        <taxon>Pentapetalae</taxon>
        <taxon>rosids</taxon>
        <taxon>fabids</taxon>
        <taxon>Fabales</taxon>
        <taxon>Fabaceae</taxon>
        <taxon>Papilionoideae</taxon>
        <taxon>50 kb inversion clade</taxon>
        <taxon>NPAAA clade</taxon>
        <taxon>Hologalegina</taxon>
        <taxon>IRL clade</taxon>
        <taxon>Trifolieae</taxon>
        <taxon>Trifolium</taxon>
    </lineage>
</organism>
<dbReference type="Proteomes" id="UP000265520">
    <property type="component" value="Unassembled WGS sequence"/>
</dbReference>
<feature type="non-terminal residue" evidence="1">
    <location>
        <position position="27"/>
    </location>
</feature>
<sequence length="27" mass="3023">MEMFNKVCSPIVLGCRLVKDENGKPVD</sequence>
<reference evidence="1 2" key="1">
    <citation type="journal article" date="2018" name="Front. Plant Sci.">
        <title>Red Clover (Trifolium pratense) and Zigzag Clover (T. medium) - A Picture of Genomic Similarities and Differences.</title>
        <authorList>
            <person name="Dluhosova J."/>
            <person name="Istvanek J."/>
            <person name="Nedelnik J."/>
            <person name="Repkova J."/>
        </authorList>
    </citation>
    <scope>NUCLEOTIDE SEQUENCE [LARGE SCALE GENOMIC DNA]</scope>
    <source>
        <strain evidence="2">cv. 10/8</strain>
        <tissue evidence="1">Leaf</tissue>
    </source>
</reference>
<name>A0A392V3U8_9FABA</name>
<dbReference type="AlphaFoldDB" id="A0A392V3U8"/>
<protein>
    <submittedName>
        <fullName evidence="1">Uncharacterized protein</fullName>
    </submittedName>
</protein>
<keyword evidence="2" id="KW-1185">Reference proteome</keyword>